<evidence type="ECO:0000313" key="3">
    <source>
        <dbReference type="Proteomes" id="UP000190395"/>
    </source>
</evidence>
<dbReference type="OrthoDB" id="9781505at2"/>
<dbReference type="InterPro" id="IPR003607">
    <property type="entry name" value="HD/PDEase_dom"/>
</dbReference>
<sequence length="418" mass="46961">MSSTTKEQKLQSLIEMERMLNEIQDLDVLLERILTEARKIVHADAGSIYVVEGNNLRIKYAQNDTQLKTVPAGSKIPYVSFSFPISKKSIAGYCVVSGEPVNIADAYNLSEDVPFSFNRATDEETGYRSTSMFCIPLKIASGKILGVLQIINAQDENGNVIPFDSDSELYITHFAASAVQALEHARLIGNMIKSLQLMAQFRDPKETFKHVERVSSFAIEIYDRWAANNNVPFFEQQKYRDNLKIAAKCHDFGKVAVQDAILKKITPRLTCDERNIMKGHTCAGALIFNEPESALEEMCRDVALRHHEWWDGQDKGYPGDFDFSKYEPGMAIPQAKPLKGEEIPLSARIVSIADVFDALSHKRAYKSAWSLEDSFFEIEKLSGNQFDPELVKAFLQIKDRIIAINSAFVANGSVEDID</sequence>
<dbReference type="Proteomes" id="UP000190395">
    <property type="component" value="Unassembled WGS sequence"/>
</dbReference>
<dbReference type="Pfam" id="PF01590">
    <property type="entry name" value="GAF"/>
    <property type="match status" value="1"/>
</dbReference>
<gene>
    <name evidence="2" type="ORF">SAMN02745152_00456</name>
</gene>
<proteinExistence type="predicted"/>
<dbReference type="InterPro" id="IPR003018">
    <property type="entry name" value="GAF"/>
</dbReference>
<dbReference type="Gene3D" id="3.30.450.40">
    <property type="match status" value="1"/>
</dbReference>
<dbReference type="PANTHER" id="PTHR43155">
    <property type="entry name" value="CYCLIC DI-GMP PHOSPHODIESTERASE PA4108-RELATED"/>
    <property type="match status" value="1"/>
</dbReference>
<dbReference type="SUPFAM" id="SSF55781">
    <property type="entry name" value="GAF domain-like"/>
    <property type="match status" value="1"/>
</dbReference>
<name>A0A1T4LAU0_9SPIR</name>
<dbReference type="PROSITE" id="PS51832">
    <property type="entry name" value="HD_GYP"/>
    <property type="match status" value="1"/>
</dbReference>
<dbReference type="STRING" id="225004.SAMN02745152_00456"/>
<dbReference type="SMART" id="SM00065">
    <property type="entry name" value="GAF"/>
    <property type="match status" value="1"/>
</dbReference>
<dbReference type="GeneID" id="303366726"/>
<dbReference type="PANTHER" id="PTHR43155:SF2">
    <property type="entry name" value="CYCLIC DI-GMP PHOSPHODIESTERASE PA4108"/>
    <property type="match status" value="1"/>
</dbReference>
<dbReference type="Gene3D" id="1.10.3210.10">
    <property type="entry name" value="Hypothetical protein af1432"/>
    <property type="match status" value="1"/>
</dbReference>
<dbReference type="InterPro" id="IPR029016">
    <property type="entry name" value="GAF-like_dom_sf"/>
</dbReference>
<organism evidence="2 3">
    <name type="scientific">Treponema berlinense</name>
    <dbReference type="NCBI Taxonomy" id="225004"/>
    <lineage>
        <taxon>Bacteria</taxon>
        <taxon>Pseudomonadati</taxon>
        <taxon>Spirochaetota</taxon>
        <taxon>Spirochaetia</taxon>
        <taxon>Spirochaetales</taxon>
        <taxon>Treponemataceae</taxon>
        <taxon>Treponema</taxon>
    </lineage>
</organism>
<dbReference type="SMART" id="SM00471">
    <property type="entry name" value="HDc"/>
    <property type="match status" value="1"/>
</dbReference>
<evidence type="ECO:0000259" key="1">
    <source>
        <dbReference type="PROSITE" id="PS51832"/>
    </source>
</evidence>
<dbReference type="RefSeq" id="WP_078930216.1">
    <property type="nucleotide sequence ID" value="NZ_FUXC01000002.1"/>
</dbReference>
<dbReference type="AlphaFoldDB" id="A0A1T4LAU0"/>
<dbReference type="InterPro" id="IPR037522">
    <property type="entry name" value="HD_GYP_dom"/>
</dbReference>
<dbReference type="InterPro" id="IPR006674">
    <property type="entry name" value="HD_domain"/>
</dbReference>
<reference evidence="2 3" key="1">
    <citation type="submission" date="2017-02" db="EMBL/GenBank/DDBJ databases">
        <authorList>
            <person name="Peterson S.W."/>
        </authorList>
    </citation>
    <scope>NUCLEOTIDE SEQUENCE [LARGE SCALE GENOMIC DNA]</scope>
    <source>
        <strain evidence="2 3">ATCC BAA-909</strain>
    </source>
</reference>
<dbReference type="SUPFAM" id="SSF109604">
    <property type="entry name" value="HD-domain/PDEase-like"/>
    <property type="match status" value="1"/>
</dbReference>
<feature type="domain" description="HD-GYP" evidence="1">
    <location>
        <begin position="184"/>
        <end position="410"/>
    </location>
</feature>
<protein>
    <submittedName>
        <fullName evidence="2">GAF domain-containing protein</fullName>
    </submittedName>
</protein>
<dbReference type="EMBL" id="FUXC01000002">
    <property type="protein sequence ID" value="SJZ51826.1"/>
    <property type="molecule type" value="Genomic_DNA"/>
</dbReference>
<evidence type="ECO:0000313" key="2">
    <source>
        <dbReference type="EMBL" id="SJZ51826.1"/>
    </source>
</evidence>
<dbReference type="CDD" id="cd00077">
    <property type="entry name" value="HDc"/>
    <property type="match status" value="1"/>
</dbReference>
<keyword evidence="3" id="KW-1185">Reference proteome</keyword>
<accession>A0A1T4LAU0</accession>
<dbReference type="Pfam" id="PF01966">
    <property type="entry name" value="HD"/>
    <property type="match status" value="1"/>
</dbReference>